<keyword evidence="2" id="KW-1185">Reference proteome</keyword>
<accession>R0H9W9</accession>
<evidence type="ECO:0000313" key="2">
    <source>
        <dbReference type="Proteomes" id="UP000029121"/>
    </source>
</evidence>
<sequence>MNFSHLNSLISHNYRSWIPTFVNSTILASTQNKQFNSIQSSKSPKNARTLNNIIREERSFQNKKTSLFLSTLVYCPF</sequence>
<protein>
    <submittedName>
        <fullName evidence="1">Uncharacterized protein</fullName>
    </submittedName>
</protein>
<organism evidence="1 2">
    <name type="scientific">Capsella rubella</name>
    <dbReference type="NCBI Taxonomy" id="81985"/>
    <lineage>
        <taxon>Eukaryota</taxon>
        <taxon>Viridiplantae</taxon>
        <taxon>Streptophyta</taxon>
        <taxon>Embryophyta</taxon>
        <taxon>Tracheophyta</taxon>
        <taxon>Spermatophyta</taxon>
        <taxon>Magnoliopsida</taxon>
        <taxon>eudicotyledons</taxon>
        <taxon>Gunneridae</taxon>
        <taxon>Pentapetalae</taxon>
        <taxon>rosids</taxon>
        <taxon>malvids</taxon>
        <taxon>Brassicales</taxon>
        <taxon>Brassicaceae</taxon>
        <taxon>Camelineae</taxon>
        <taxon>Capsella</taxon>
    </lineage>
</organism>
<reference evidence="2" key="1">
    <citation type="journal article" date="2013" name="Nat. Genet.">
        <title>The Capsella rubella genome and the genomic consequences of rapid mating system evolution.</title>
        <authorList>
            <person name="Slotte T."/>
            <person name="Hazzouri K.M."/>
            <person name="Agren J.A."/>
            <person name="Koenig D."/>
            <person name="Maumus F."/>
            <person name="Guo Y.L."/>
            <person name="Steige K."/>
            <person name="Platts A.E."/>
            <person name="Escobar J.S."/>
            <person name="Newman L.K."/>
            <person name="Wang W."/>
            <person name="Mandakova T."/>
            <person name="Vello E."/>
            <person name="Smith L.M."/>
            <person name="Henz S.R."/>
            <person name="Steffen J."/>
            <person name="Takuno S."/>
            <person name="Brandvain Y."/>
            <person name="Coop G."/>
            <person name="Andolfatto P."/>
            <person name="Hu T.T."/>
            <person name="Blanchette M."/>
            <person name="Clark R.M."/>
            <person name="Quesneville H."/>
            <person name="Nordborg M."/>
            <person name="Gaut B.S."/>
            <person name="Lysak M.A."/>
            <person name="Jenkins J."/>
            <person name="Grimwood J."/>
            <person name="Chapman J."/>
            <person name="Prochnik S."/>
            <person name="Shu S."/>
            <person name="Rokhsar D."/>
            <person name="Schmutz J."/>
            <person name="Weigel D."/>
            <person name="Wright S.I."/>
        </authorList>
    </citation>
    <scope>NUCLEOTIDE SEQUENCE [LARGE SCALE GENOMIC DNA]</scope>
    <source>
        <strain evidence="2">cv. Monte Gargano</strain>
    </source>
</reference>
<proteinExistence type="predicted"/>
<dbReference type="EMBL" id="KB870809">
    <property type="protein sequence ID" value="EOA26189.1"/>
    <property type="molecule type" value="Genomic_DNA"/>
</dbReference>
<dbReference type="AlphaFoldDB" id="R0H9W9"/>
<name>R0H9W9_9BRAS</name>
<dbReference type="Proteomes" id="UP000029121">
    <property type="component" value="Unassembled WGS sequence"/>
</dbReference>
<gene>
    <name evidence="1" type="ORF">CARUB_v10019625mg</name>
</gene>
<evidence type="ECO:0000313" key="1">
    <source>
        <dbReference type="EMBL" id="EOA26189.1"/>
    </source>
</evidence>